<dbReference type="Proteomes" id="UP000239874">
    <property type="component" value="Unassembled WGS sequence"/>
</dbReference>
<dbReference type="GO" id="GO:0004540">
    <property type="term" value="F:RNA nuclease activity"/>
    <property type="evidence" value="ECO:0007669"/>
    <property type="project" value="InterPro"/>
</dbReference>
<reference evidence="2 3" key="1">
    <citation type="submission" date="2018-02" db="EMBL/GenBank/DDBJ databases">
        <title>8 Nocardia nova and 1 Nocardia cyriacigeorgica strain used for evolution to TMP-SMX.</title>
        <authorList>
            <person name="Mehta H."/>
            <person name="Weng J."/>
            <person name="Shamoo Y."/>
        </authorList>
    </citation>
    <scope>NUCLEOTIDE SEQUENCE [LARGE SCALE GENOMIC DNA]</scope>
    <source>
        <strain evidence="2 3">MDA3139</strain>
    </source>
</reference>
<evidence type="ECO:0000313" key="3">
    <source>
        <dbReference type="Proteomes" id="UP000239874"/>
    </source>
</evidence>
<dbReference type="InterPro" id="IPR012340">
    <property type="entry name" value="NA-bd_OB-fold"/>
</dbReference>
<sequence length="489" mass="51955">MELHPRIVSAPVNFGVVRSEFGLASEYPSEAVSEARDAADAFAGVRADRTDIPFVTIDPPGALDLDQALHLERTPAGFLLHYAIADVGAVVAPDGALARESLARGQSFYLPDCTVPLHPPVLSEGSASLLPGAVRPAALWTIVCDDKAEPRRFSVQRALVRSRARLDYPGVQADAEAGRLHPSIAALPEFGRLRIEAGLARGAIELRLPAQSVIPDGRDHDTEHWQLAVEPRTAADDWNEQVSLLTGICAARIMLADTDSDTRIGLLRTMPAPPASAIASMHRTAAALGVRWPAGMPVGRMLAGLDPNTPAALVLNSEATSLLRGASYTVLDSQAPDVLQHSGIGAPYAHVTAPLRRLADRYATEICLARCAGTPVPQWVRDGLGAAADAMRRSDAVGGKLERACIDLTESTVLAPRLGDIFEAVVIREGNGNRSAEIFVADPPVGAKCTGSPPEGRRVRVRLDIADPDKRVVGFSFPADSRDASAQDR</sequence>
<dbReference type="PANTHER" id="PTHR23355:SF9">
    <property type="entry name" value="DIS3-LIKE EXONUCLEASE 2"/>
    <property type="match status" value="1"/>
</dbReference>
<organism evidence="2 3">
    <name type="scientific">Nocardia nova</name>
    <dbReference type="NCBI Taxonomy" id="37330"/>
    <lineage>
        <taxon>Bacteria</taxon>
        <taxon>Bacillati</taxon>
        <taxon>Actinomycetota</taxon>
        <taxon>Actinomycetes</taxon>
        <taxon>Mycobacteriales</taxon>
        <taxon>Nocardiaceae</taxon>
        <taxon>Nocardia</taxon>
    </lineage>
</organism>
<comment type="caution">
    <text evidence="2">The sequence shown here is derived from an EMBL/GenBank/DDBJ whole genome shotgun (WGS) entry which is preliminary data.</text>
</comment>
<dbReference type="InterPro" id="IPR040596">
    <property type="entry name" value="RNase_II_C_S1"/>
</dbReference>
<evidence type="ECO:0000259" key="1">
    <source>
        <dbReference type="SMART" id="SM00955"/>
    </source>
</evidence>
<proteinExistence type="predicted"/>
<dbReference type="EMBL" id="PSZC01000017">
    <property type="protein sequence ID" value="PPJ35892.1"/>
    <property type="molecule type" value="Genomic_DNA"/>
</dbReference>
<evidence type="ECO:0000313" key="2">
    <source>
        <dbReference type="EMBL" id="PPJ35892.1"/>
    </source>
</evidence>
<dbReference type="InterPro" id="IPR050180">
    <property type="entry name" value="RNR_Ribonuclease"/>
</dbReference>
<dbReference type="SMART" id="SM00955">
    <property type="entry name" value="RNB"/>
    <property type="match status" value="1"/>
</dbReference>
<dbReference type="RefSeq" id="WP_104375016.1">
    <property type="nucleotide sequence ID" value="NZ_PSZC01000017.1"/>
</dbReference>
<protein>
    <submittedName>
        <fullName evidence="2">Ribonuclease II</fullName>
    </submittedName>
</protein>
<dbReference type="PANTHER" id="PTHR23355">
    <property type="entry name" value="RIBONUCLEASE"/>
    <property type="match status" value="1"/>
</dbReference>
<dbReference type="OrthoDB" id="5800376at2"/>
<dbReference type="InterPro" id="IPR001900">
    <property type="entry name" value="RNase_II/R"/>
</dbReference>
<dbReference type="GO" id="GO:0003723">
    <property type="term" value="F:RNA binding"/>
    <property type="evidence" value="ECO:0007669"/>
    <property type="project" value="InterPro"/>
</dbReference>
<dbReference type="SUPFAM" id="SSF50249">
    <property type="entry name" value="Nucleic acid-binding proteins"/>
    <property type="match status" value="1"/>
</dbReference>
<dbReference type="Pfam" id="PF18614">
    <property type="entry name" value="RNase_II_C_S1"/>
    <property type="match status" value="1"/>
</dbReference>
<dbReference type="GO" id="GO:0006402">
    <property type="term" value="P:mRNA catabolic process"/>
    <property type="evidence" value="ECO:0007669"/>
    <property type="project" value="TreeGrafter"/>
</dbReference>
<name>A0A2S6AKZ3_9NOCA</name>
<accession>A0A2S6AKZ3</accession>
<dbReference type="AlphaFoldDB" id="A0A2S6AKZ3"/>
<dbReference type="Pfam" id="PF00773">
    <property type="entry name" value="RNB"/>
    <property type="match status" value="1"/>
</dbReference>
<feature type="domain" description="RNB" evidence="1">
    <location>
        <begin position="46"/>
        <end position="373"/>
    </location>
</feature>
<gene>
    <name evidence="2" type="ORF">C5E45_22525</name>
</gene>